<evidence type="ECO:0008006" key="3">
    <source>
        <dbReference type="Google" id="ProtNLM"/>
    </source>
</evidence>
<evidence type="ECO:0000313" key="2">
    <source>
        <dbReference type="Proteomes" id="UP001200022"/>
    </source>
</evidence>
<dbReference type="PROSITE" id="PS51257">
    <property type="entry name" value="PROKAR_LIPOPROTEIN"/>
    <property type="match status" value="1"/>
</dbReference>
<dbReference type="EMBL" id="JAKKDV010000004">
    <property type="protein sequence ID" value="MCF7561089.1"/>
    <property type="molecule type" value="Genomic_DNA"/>
</dbReference>
<keyword evidence="2" id="KW-1185">Reference proteome</keyword>
<gene>
    <name evidence="1" type="ORF">L3X39_10620</name>
</gene>
<name>A0ABS9IKG1_9FLAO</name>
<protein>
    <recommendedName>
        <fullName evidence="3">Lipoprotein</fullName>
    </recommendedName>
</protein>
<proteinExistence type="predicted"/>
<sequence length="206" mass="23047">MKHKFLTPLFAVLLILSISCKENNQNDQVESKVTQEATESETNEIQKKIKEAMSSAPSSISANATILDYPKDPKGKKIVLRKGTNGWICLPDNPHMPGNNPMCIDEQIKELFTAIAENREPVITRTGFGYFLQGGAPRSNANPWDTVPTPDNEWMEHQVPHIVVVTLDKSILDSLPTKMDNGGPWVMWKNTPYAHIMIPVPKNTLE</sequence>
<dbReference type="Proteomes" id="UP001200022">
    <property type="component" value="Unassembled WGS sequence"/>
</dbReference>
<dbReference type="RefSeq" id="WP_237231766.1">
    <property type="nucleotide sequence ID" value="NZ_JAKKDV010000004.1"/>
</dbReference>
<organism evidence="1 2">
    <name type="scientific">Flaviramulus multivorans</name>
    <dbReference type="NCBI Taxonomy" id="1304750"/>
    <lineage>
        <taxon>Bacteria</taxon>
        <taxon>Pseudomonadati</taxon>
        <taxon>Bacteroidota</taxon>
        <taxon>Flavobacteriia</taxon>
        <taxon>Flavobacteriales</taxon>
        <taxon>Flavobacteriaceae</taxon>
        <taxon>Flaviramulus</taxon>
    </lineage>
</organism>
<reference evidence="1 2" key="1">
    <citation type="submission" date="2022-01" db="EMBL/GenBank/DDBJ databases">
        <title>Draft genome sequence of Sabulilitoribacter multivorans KCTC 32326.</title>
        <authorList>
            <person name="Oh J.-S."/>
        </authorList>
    </citation>
    <scope>NUCLEOTIDE SEQUENCE [LARGE SCALE GENOMIC DNA]</scope>
    <source>
        <strain evidence="1 2">M-M16</strain>
    </source>
</reference>
<evidence type="ECO:0000313" key="1">
    <source>
        <dbReference type="EMBL" id="MCF7561089.1"/>
    </source>
</evidence>
<accession>A0ABS9IKG1</accession>
<comment type="caution">
    <text evidence="1">The sequence shown here is derived from an EMBL/GenBank/DDBJ whole genome shotgun (WGS) entry which is preliminary data.</text>
</comment>